<feature type="domain" description="Coenzyme F420 hydrogenase/dehydrogenase beta subunit N-terminal" evidence="1">
    <location>
        <begin position="8"/>
        <end position="72"/>
    </location>
</feature>
<dbReference type="Pfam" id="PF04422">
    <property type="entry name" value="FrhB_FdhB_N"/>
    <property type="match status" value="1"/>
</dbReference>
<protein>
    <recommendedName>
        <fullName evidence="1">Coenzyme F420 hydrogenase/dehydrogenase beta subunit N-terminal domain-containing protein</fullName>
    </recommendedName>
</protein>
<dbReference type="HOGENOM" id="CLU_2476165_0_0_2"/>
<dbReference type="InterPro" id="IPR007516">
    <property type="entry name" value="Co_F420_Hydgase/DH_bsu_N"/>
</dbReference>
<accession>D7DCE4</accession>
<dbReference type="GeneID" id="9234011"/>
<dbReference type="KEGG" id="shc:Shell_0722"/>
<evidence type="ECO:0000259" key="1">
    <source>
        <dbReference type="Pfam" id="PF04422"/>
    </source>
</evidence>
<name>D7DCE4_STAHD</name>
<evidence type="ECO:0000313" key="2">
    <source>
        <dbReference type="EMBL" id="ADI31841.1"/>
    </source>
</evidence>
<dbReference type="Proteomes" id="UP000002573">
    <property type="component" value="Chromosome"/>
</dbReference>
<proteinExistence type="predicted"/>
<gene>
    <name evidence="2" type="ordered locus">Shell_0722</name>
</gene>
<dbReference type="AlphaFoldDB" id="D7DCE4"/>
<keyword evidence="3" id="KW-1185">Reference proteome</keyword>
<dbReference type="EMBL" id="CP002051">
    <property type="protein sequence ID" value="ADI31841.1"/>
    <property type="molecule type" value="Genomic_DNA"/>
</dbReference>
<dbReference type="STRING" id="591019.Shell_0722"/>
<reference evidence="3" key="1">
    <citation type="submission" date="2010-05" db="EMBL/GenBank/DDBJ databases">
        <title>Complete sequence of Staphylothermus hellenicus DSM 12710.</title>
        <authorList>
            <consortium name="US DOE Joint Genome Institute"/>
            <person name="Lucas S."/>
            <person name="Copeland A."/>
            <person name="Lapidus A."/>
            <person name="Cheng J.-F."/>
            <person name="Bruce D."/>
            <person name="Goodwin L."/>
            <person name="Pitluck S."/>
            <person name="Davenport K."/>
            <person name="Detter J.C."/>
            <person name="Han C."/>
            <person name="Tapia R."/>
            <person name="Larimer F."/>
            <person name="Land M."/>
            <person name="Hauser L."/>
            <person name="Kyrpides N."/>
            <person name="Mikhailova N."/>
            <person name="Anderson I.J."/>
            <person name="Woyke T."/>
        </authorList>
    </citation>
    <scope>NUCLEOTIDE SEQUENCE [LARGE SCALE GENOMIC DNA]</scope>
    <source>
        <strain evidence="3">DSM 12710 / JCM 10830 / BK20S6-10-b1 / P8</strain>
    </source>
</reference>
<dbReference type="eggNOG" id="arCOG02653">
    <property type="taxonomic scope" value="Archaea"/>
</dbReference>
<reference evidence="2 3" key="2">
    <citation type="journal article" date="2011" name="Stand. Genomic Sci.">
        <title>Complete genome sequence of Staphylothermus hellenicus P8.</title>
        <authorList>
            <person name="Anderson I."/>
            <person name="Wirth R."/>
            <person name="Lucas S."/>
            <person name="Copeland A."/>
            <person name="Lapidus A."/>
            <person name="Cheng J.F."/>
            <person name="Goodwin L."/>
            <person name="Pitluck S."/>
            <person name="Davenport K."/>
            <person name="Detter J.C."/>
            <person name="Han C."/>
            <person name="Tapia R."/>
            <person name="Land M."/>
            <person name="Hauser L."/>
            <person name="Pati A."/>
            <person name="Mikhailova N."/>
            <person name="Woyke T."/>
            <person name="Klenk H.P."/>
            <person name="Kyrpides N."/>
            <person name="Ivanova N."/>
        </authorList>
    </citation>
    <scope>NUCLEOTIDE SEQUENCE [LARGE SCALE GENOMIC DNA]</scope>
    <source>
        <strain evidence="3">DSM 12710 / JCM 10830 / BK20S6-10-b1 / P8</strain>
    </source>
</reference>
<organism evidence="2 3">
    <name type="scientific">Staphylothermus hellenicus (strain DSM 12710 / JCM 10830 / BK20S6-10-b1 / P8)</name>
    <dbReference type="NCBI Taxonomy" id="591019"/>
    <lineage>
        <taxon>Archaea</taxon>
        <taxon>Thermoproteota</taxon>
        <taxon>Thermoprotei</taxon>
        <taxon>Desulfurococcales</taxon>
        <taxon>Desulfurococcaceae</taxon>
        <taxon>Staphylothermus</taxon>
    </lineage>
</organism>
<sequence>MLKIGQHYYVRTTITVFREKALHGGVASSIKYYMLSKKSIDYTVAVKSFNIISGKPIFLYSPYEAINVTGSFEVAPINISKIPQRLL</sequence>
<evidence type="ECO:0000313" key="3">
    <source>
        <dbReference type="Proteomes" id="UP000002573"/>
    </source>
</evidence>
<dbReference type="RefSeq" id="WP_013143039.1">
    <property type="nucleotide sequence ID" value="NC_014205.1"/>
</dbReference>